<dbReference type="Proteomes" id="UP000214689">
    <property type="component" value="Chromosome"/>
</dbReference>
<keyword evidence="2" id="KW-1185">Reference proteome</keyword>
<protein>
    <submittedName>
        <fullName evidence="1">Uncharacterized protein</fullName>
    </submittedName>
</protein>
<proteinExistence type="predicted"/>
<reference evidence="2" key="1">
    <citation type="submission" date="2016-05" db="EMBL/GenBank/DDBJ databases">
        <authorList>
            <person name="Holder M.E."/>
            <person name="Ajami N.J."/>
            <person name="Petrosino J.F."/>
        </authorList>
    </citation>
    <scope>NUCLEOTIDE SEQUENCE [LARGE SCALE GENOMIC DNA]</scope>
    <source>
        <strain evidence="2">ATCC 700696</strain>
    </source>
</reference>
<dbReference type="AlphaFoldDB" id="A0A223AT40"/>
<sequence>MKYYNIYLDDADYLYLGRNSKLYVQFCPYCEMVLNREALLFQAAATLKWRNKTFFATTYDGVSIVNQQFYDIYQNYEMKGIEFIPFKKSEGYYICNFINTVSFDLEKAKQIRVEYEGKVTYGVIDNGTCDHCKKSKGHHHPWPYRMIESDEQNLEANTFYRSDIEFGEKNYQAPLIWGTEGIVEAFNQEKCSIFYRTVE</sequence>
<dbReference type="EMBL" id="CP016199">
    <property type="protein sequence ID" value="ASS38134.1"/>
    <property type="molecule type" value="Genomic_DNA"/>
</dbReference>
<dbReference type="OrthoDB" id="2080324at2"/>
<gene>
    <name evidence="1" type="ORF">AXF17_06745</name>
</gene>
<evidence type="ECO:0000313" key="1">
    <source>
        <dbReference type="EMBL" id="ASS38134.1"/>
    </source>
</evidence>
<organism evidence="1 2">
    <name type="scientific">Mogibacterium pumilum</name>
    <dbReference type="NCBI Taxonomy" id="86332"/>
    <lineage>
        <taxon>Bacteria</taxon>
        <taxon>Bacillati</taxon>
        <taxon>Bacillota</taxon>
        <taxon>Clostridia</taxon>
        <taxon>Peptostreptococcales</taxon>
        <taxon>Anaerovoracaceae</taxon>
        <taxon>Mogibacterium</taxon>
    </lineage>
</organism>
<evidence type="ECO:0000313" key="2">
    <source>
        <dbReference type="Proteomes" id="UP000214689"/>
    </source>
</evidence>
<dbReference type="RefSeq" id="WP_094234371.1">
    <property type="nucleotide sequence ID" value="NZ_CP016199.1"/>
</dbReference>
<name>A0A223AT40_9FIRM</name>
<accession>A0A223AT40</accession>